<dbReference type="Pfam" id="PF07385">
    <property type="entry name" value="Lyx_isomer"/>
    <property type="match status" value="1"/>
</dbReference>
<evidence type="ECO:0000256" key="5">
    <source>
        <dbReference type="ARBA" id="ARBA00023277"/>
    </source>
</evidence>
<dbReference type="InterPro" id="IPR010864">
    <property type="entry name" value="D-lyxose_isomer"/>
</dbReference>
<gene>
    <name evidence="9" type="ORF">DET48_12935</name>
</gene>
<evidence type="ECO:0000256" key="4">
    <source>
        <dbReference type="ARBA" id="ARBA00023235"/>
    </source>
</evidence>
<protein>
    <recommendedName>
        <fullName evidence="8">D-lyxose ketol-isomerase</fullName>
        <ecNumber evidence="8">5.3.1.15</ecNumber>
    </recommendedName>
</protein>
<comment type="catalytic activity">
    <reaction evidence="6">
        <text>D-lyxose = D-xylulose</text>
        <dbReference type="Rhea" id="RHEA:14201"/>
        <dbReference type="ChEBI" id="CHEBI:16789"/>
        <dbReference type="ChEBI" id="CHEBI:17140"/>
        <dbReference type="EC" id="5.3.1.15"/>
    </reaction>
</comment>
<proteinExistence type="inferred from homology"/>
<dbReference type="SUPFAM" id="SSF51182">
    <property type="entry name" value="RmlC-like cupins"/>
    <property type="match status" value="1"/>
</dbReference>
<evidence type="ECO:0000256" key="8">
    <source>
        <dbReference type="ARBA" id="ARBA00044972"/>
    </source>
</evidence>
<evidence type="ECO:0000256" key="2">
    <source>
        <dbReference type="ARBA" id="ARBA00022723"/>
    </source>
</evidence>
<organism evidence="9 10">
    <name type="scientific">Vibrio diazotrophicus</name>
    <dbReference type="NCBI Taxonomy" id="685"/>
    <lineage>
        <taxon>Bacteria</taxon>
        <taxon>Pseudomonadati</taxon>
        <taxon>Pseudomonadota</taxon>
        <taxon>Gammaproteobacteria</taxon>
        <taxon>Vibrionales</taxon>
        <taxon>Vibrionaceae</taxon>
        <taxon>Vibrio</taxon>
    </lineage>
</organism>
<comment type="caution">
    <text evidence="9">The sequence shown here is derived from an EMBL/GenBank/DDBJ whole genome shotgun (WGS) entry which is preliminary data.</text>
</comment>
<keyword evidence="5" id="KW-0119">Carbohydrate metabolism</keyword>
<keyword evidence="2" id="KW-0479">Metal-binding</keyword>
<reference evidence="9 10" key="1">
    <citation type="submission" date="2018-06" db="EMBL/GenBank/DDBJ databases">
        <title>Freshwater and sediment microbial communities from various areas in North America, analyzing microbe dynamics in response to fracking.</title>
        <authorList>
            <person name="Lamendella R."/>
        </authorList>
    </citation>
    <scope>NUCLEOTIDE SEQUENCE [LARGE SCALE GENOMIC DNA]</scope>
    <source>
        <strain evidence="9 10">99A</strain>
    </source>
</reference>
<name>A0A329E4W1_VIBDI</name>
<dbReference type="GO" id="GO:0046872">
    <property type="term" value="F:metal ion binding"/>
    <property type="evidence" value="ECO:0007669"/>
    <property type="project" value="UniProtKB-KW"/>
</dbReference>
<dbReference type="InterPro" id="IPR011051">
    <property type="entry name" value="RmlC_Cupin_sf"/>
</dbReference>
<evidence type="ECO:0000313" key="10">
    <source>
        <dbReference type="Proteomes" id="UP000248729"/>
    </source>
</evidence>
<evidence type="ECO:0000256" key="1">
    <source>
        <dbReference type="ARBA" id="ARBA00001936"/>
    </source>
</evidence>
<sequence>MYLDKIKQLITQSGIFLTDQEIKNLEITDFGLGEFSKIGLTIHTYLNTNRCCAKELIMLPHQTCPEHAHPSSLTKLGKEETFRCRYGKISIFIQGTDTPKSSVSPPNNGERYYTVFHEVVLKRGEQLTLQPDTKHWFQAHGSGAVVSEFSTNSDDLTDVFTDIRINRFSFL</sequence>
<dbReference type="CDD" id="cd20308">
    <property type="entry name" value="cupin_YdaE"/>
    <property type="match status" value="1"/>
</dbReference>
<dbReference type="InterPro" id="IPR014710">
    <property type="entry name" value="RmlC-like_jellyroll"/>
</dbReference>
<keyword evidence="3" id="KW-0464">Manganese</keyword>
<comment type="cofactor">
    <cofactor evidence="1">
        <name>Mn(2+)</name>
        <dbReference type="ChEBI" id="CHEBI:29035"/>
    </cofactor>
</comment>
<dbReference type="RefSeq" id="WP_112404518.1">
    <property type="nucleotide sequence ID" value="NZ_QLTR01000029.1"/>
</dbReference>
<dbReference type="GO" id="GO:0047828">
    <property type="term" value="F:D-lyxose ketol-isomerase activity"/>
    <property type="evidence" value="ECO:0007669"/>
    <property type="project" value="UniProtKB-EC"/>
</dbReference>
<evidence type="ECO:0000313" key="9">
    <source>
        <dbReference type="EMBL" id="RAS59123.1"/>
    </source>
</evidence>
<evidence type="ECO:0000256" key="3">
    <source>
        <dbReference type="ARBA" id="ARBA00023211"/>
    </source>
</evidence>
<keyword evidence="4" id="KW-0413">Isomerase</keyword>
<comment type="similarity">
    <text evidence="7">Belongs to the D-lyxose ketol-isomerase family.</text>
</comment>
<dbReference type="EMBL" id="QLTR01000029">
    <property type="protein sequence ID" value="RAS59123.1"/>
    <property type="molecule type" value="Genomic_DNA"/>
</dbReference>
<evidence type="ECO:0000256" key="6">
    <source>
        <dbReference type="ARBA" id="ARBA00044907"/>
    </source>
</evidence>
<evidence type="ECO:0000256" key="7">
    <source>
        <dbReference type="ARBA" id="ARBA00044951"/>
    </source>
</evidence>
<dbReference type="AlphaFoldDB" id="A0A329E4W1"/>
<dbReference type="EC" id="5.3.1.15" evidence="8"/>
<dbReference type="Gene3D" id="2.60.120.10">
    <property type="entry name" value="Jelly Rolls"/>
    <property type="match status" value="1"/>
</dbReference>
<accession>A0A329E4W1</accession>
<dbReference type="Proteomes" id="UP000248729">
    <property type="component" value="Unassembled WGS sequence"/>
</dbReference>